<evidence type="ECO:0000256" key="9">
    <source>
        <dbReference type="ARBA" id="ARBA00023209"/>
    </source>
</evidence>
<keyword evidence="10" id="KW-1208">Phospholipid metabolism</keyword>
<sequence>MFSSEPQAYWVPVFSLSASAPLNNLQAVSGSSLTIPNLLTLLRLVLVVPFCYFITAGLQWDVMALLTFVVAAFTDWFDGYYARRFKQMSDAGKLLDPLADKLLVSTAFIAFAADPVVHLPVWTVVVIIGREFLITGLRALLAGKENQTVMSADNLGKAKTAAQMACILVFLVGRGPNSRAFLELGLAIYVLAVILTLLSGFEYLWRYRDTLMQSFRANSEQ</sequence>
<evidence type="ECO:0000256" key="5">
    <source>
        <dbReference type="ARBA" id="ARBA00022692"/>
    </source>
</evidence>
<dbReference type="GO" id="GO:0008444">
    <property type="term" value="F:CDP-diacylglycerol-glycerol-3-phosphate 3-phosphatidyltransferase activity"/>
    <property type="evidence" value="ECO:0007669"/>
    <property type="project" value="UniProtKB-UniRule"/>
</dbReference>
<feature type="transmembrane region" description="Helical" evidence="13">
    <location>
        <begin position="186"/>
        <end position="205"/>
    </location>
</feature>
<dbReference type="NCBIfam" id="TIGR00560">
    <property type="entry name" value="pgsA"/>
    <property type="match status" value="1"/>
</dbReference>
<keyword evidence="7" id="KW-0443">Lipid metabolism</keyword>
<dbReference type="Pfam" id="PF01066">
    <property type="entry name" value="CDP-OH_P_transf"/>
    <property type="match status" value="1"/>
</dbReference>
<evidence type="ECO:0000256" key="8">
    <source>
        <dbReference type="ARBA" id="ARBA00023136"/>
    </source>
</evidence>
<comment type="caution">
    <text evidence="14">The sequence shown here is derived from an EMBL/GenBank/DDBJ whole genome shotgun (WGS) entry which is preliminary data.</text>
</comment>
<evidence type="ECO:0000256" key="13">
    <source>
        <dbReference type="SAM" id="Phobius"/>
    </source>
</evidence>
<dbReference type="PROSITE" id="PS00379">
    <property type="entry name" value="CDP_ALCOHOL_P_TRANSF"/>
    <property type="match status" value="1"/>
</dbReference>
<dbReference type="EMBL" id="PFFQ01000019">
    <property type="protein sequence ID" value="PIW17820.1"/>
    <property type="molecule type" value="Genomic_DNA"/>
</dbReference>
<dbReference type="PANTHER" id="PTHR14269:SF62">
    <property type="entry name" value="CDP-DIACYLGLYCEROL--GLYCEROL-3-PHOSPHATE 3-PHOSPHATIDYLTRANSFERASE 1, CHLOROPLASTIC"/>
    <property type="match status" value="1"/>
</dbReference>
<dbReference type="PANTHER" id="PTHR14269">
    <property type="entry name" value="CDP-DIACYLGLYCEROL--GLYCEROL-3-PHOSPHATE 3-PHOSPHATIDYLTRANSFERASE-RELATED"/>
    <property type="match status" value="1"/>
</dbReference>
<evidence type="ECO:0000256" key="10">
    <source>
        <dbReference type="ARBA" id="ARBA00023264"/>
    </source>
</evidence>
<evidence type="ECO:0000313" key="15">
    <source>
        <dbReference type="Proteomes" id="UP000231019"/>
    </source>
</evidence>
<evidence type="ECO:0000256" key="4">
    <source>
        <dbReference type="ARBA" id="ARBA00022679"/>
    </source>
</evidence>
<evidence type="ECO:0000313" key="14">
    <source>
        <dbReference type="EMBL" id="PIW17820.1"/>
    </source>
</evidence>
<evidence type="ECO:0000256" key="7">
    <source>
        <dbReference type="ARBA" id="ARBA00023098"/>
    </source>
</evidence>
<keyword evidence="6 13" id="KW-1133">Transmembrane helix</keyword>
<gene>
    <name evidence="14" type="primary">pgsA</name>
    <name evidence="14" type="ORF">COW36_07060</name>
</gene>
<feature type="transmembrane region" description="Helical" evidence="13">
    <location>
        <begin position="102"/>
        <end position="128"/>
    </location>
</feature>
<organism evidence="14 15">
    <name type="scientific">bacterium (Candidatus Blackallbacteria) CG17_big_fil_post_rev_8_21_14_2_50_48_46</name>
    <dbReference type="NCBI Taxonomy" id="2014261"/>
    <lineage>
        <taxon>Bacteria</taxon>
        <taxon>Candidatus Blackallbacteria</taxon>
    </lineage>
</organism>
<dbReference type="GO" id="GO:0046474">
    <property type="term" value="P:glycerophospholipid biosynthetic process"/>
    <property type="evidence" value="ECO:0007669"/>
    <property type="project" value="TreeGrafter"/>
</dbReference>
<name>A0A2M7G6Z2_9BACT</name>
<evidence type="ECO:0000256" key="6">
    <source>
        <dbReference type="ARBA" id="ARBA00022989"/>
    </source>
</evidence>
<protein>
    <recommendedName>
        <fullName evidence="11">CDP-diacylglycerol--glycerol-3-phosphate 3-phosphatidyltransferase</fullName>
        <ecNumber evidence="11">2.7.8.5</ecNumber>
    </recommendedName>
</protein>
<evidence type="ECO:0000256" key="1">
    <source>
        <dbReference type="ARBA" id="ARBA00004141"/>
    </source>
</evidence>
<keyword evidence="8 13" id="KW-0472">Membrane</keyword>
<keyword evidence="9" id="KW-0594">Phospholipid biosynthesis</keyword>
<accession>A0A2M7G6Z2</accession>
<evidence type="ECO:0000256" key="3">
    <source>
        <dbReference type="ARBA" id="ARBA00022516"/>
    </source>
</evidence>
<evidence type="ECO:0000256" key="12">
    <source>
        <dbReference type="RuleBase" id="RU003750"/>
    </source>
</evidence>
<feature type="transmembrane region" description="Helical" evidence="13">
    <location>
        <begin position="62"/>
        <end position="81"/>
    </location>
</feature>
<dbReference type="InterPro" id="IPR000462">
    <property type="entry name" value="CDP-OH_P_trans"/>
</dbReference>
<dbReference type="InterPro" id="IPR004570">
    <property type="entry name" value="Phosphatidylglycerol_P_synth"/>
</dbReference>
<dbReference type="InterPro" id="IPR048254">
    <property type="entry name" value="CDP_ALCOHOL_P_TRANSF_CS"/>
</dbReference>
<dbReference type="Proteomes" id="UP000231019">
    <property type="component" value="Unassembled WGS sequence"/>
</dbReference>
<dbReference type="EC" id="2.7.8.5" evidence="11"/>
<dbReference type="GO" id="GO:0016020">
    <property type="term" value="C:membrane"/>
    <property type="evidence" value="ECO:0007669"/>
    <property type="project" value="UniProtKB-SubCell"/>
</dbReference>
<comment type="similarity">
    <text evidence="2 12">Belongs to the CDP-alcohol phosphatidyltransferase class-I family.</text>
</comment>
<keyword evidence="5 13" id="KW-0812">Transmembrane</keyword>
<comment type="subcellular location">
    <subcellularLocation>
        <location evidence="1">Membrane</location>
        <topology evidence="1">Multi-pass membrane protein</topology>
    </subcellularLocation>
</comment>
<dbReference type="PIRSF" id="PIRSF000847">
    <property type="entry name" value="Phos_ph_gly_syn"/>
    <property type="match status" value="1"/>
</dbReference>
<dbReference type="AlphaFoldDB" id="A0A2M7G6Z2"/>
<keyword evidence="3" id="KW-0444">Lipid biosynthesis</keyword>
<evidence type="ECO:0000256" key="11">
    <source>
        <dbReference type="NCBIfam" id="TIGR00560"/>
    </source>
</evidence>
<dbReference type="InterPro" id="IPR043130">
    <property type="entry name" value="CDP-OH_PTrfase_TM_dom"/>
</dbReference>
<evidence type="ECO:0000256" key="2">
    <source>
        <dbReference type="ARBA" id="ARBA00010441"/>
    </source>
</evidence>
<keyword evidence="4 12" id="KW-0808">Transferase</keyword>
<dbReference type="Gene3D" id="1.20.120.1760">
    <property type="match status" value="1"/>
</dbReference>
<proteinExistence type="inferred from homology"/>
<dbReference type="InterPro" id="IPR050324">
    <property type="entry name" value="CDP-alcohol_PTase-I"/>
</dbReference>
<reference evidence="14 15" key="1">
    <citation type="submission" date="2017-09" db="EMBL/GenBank/DDBJ databases">
        <title>Depth-based differentiation of microbial function through sediment-hosted aquifers and enrichment of novel symbionts in the deep terrestrial subsurface.</title>
        <authorList>
            <person name="Probst A.J."/>
            <person name="Ladd B."/>
            <person name="Jarett J.K."/>
            <person name="Geller-Mcgrath D.E."/>
            <person name="Sieber C.M."/>
            <person name="Emerson J.B."/>
            <person name="Anantharaman K."/>
            <person name="Thomas B.C."/>
            <person name="Malmstrom R."/>
            <person name="Stieglmeier M."/>
            <person name="Klingl A."/>
            <person name="Woyke T."/>
            <person name="Ryan C.M."/>
            <person name="Banfield J.F."/>
        </authorList>
    </citation>
    <scope>NUCLEOTIDE SEQUENCE [LARGE SCALE GENOMIC DNA]</scope>
    <source>
        <strain evidence="14">CG17_big_fil_post_rev_8_21_14_2_50_48_46</strain>
    </source>
</reference>